<dbReference type="Gene3D" id="4.10.240.10">
    <property type="entry name" value="Zn(2)-C6 fungal-type DNA-binding domain"/>
    <property type="match status" value="1"/>
</dbReference>
<dbReference type="EMBL" id="CAJMWT010001405">
    <property type="protein sequence ID" value="CAE6398923.1"/>
    <property type="molecule type" value="Genomic_DNA"/>
</dbReference>
<evidence type="ECO:0000256" key="3">
    <source>
        <dbReference type="SAM" id="MobiDB-lite"/>
    </source>
</evidence>
<evidence type="ECO:0000259" key="4">
    <source>
        <dbReference type="PROSITE" id="PS50048"/>
    </source>
</evidence>
<dbReference type="Pfam" id="PF11951">
    <property type="entry name" value="Fungal_trans_2"/>
    <property type="match status" value="1"/>
</dbReference>
<dbReference type="PANTHER" id="PTHR37534:SF46">
    <property type="entry name" value="ZN(II)2CYS6 TRANSCRIPTION FACTOR (EUROFUNG)"/>
    <property type="match status" value="1"/>
</dbReference>
<evidence type="ECO:0000313" key="5">
    <source>
        <dbReference type="EMBL" id="CAE6398923.1"/>
    </source>
</evidence>
<feature type="region of interest" description="Disordered" evidence="3">
    <location>
        <begin position="29"/>
        <end position="51"/>
    </location>
</feature>
<evidence type="ECO:0000256" key="2">
    <source>
        <dbReference type="ARBA" id="ARBA00023242"/>
    </source>
</evidence>
<proteinExistence type="predicted"/>
<dbReference type="AlphaFoldDB" id="A0A8H3A331"/>
<evidence type="ECO:0000313" key="6">
    <source>
        <dbReference type="Proteomes" id="UP000663843"/>
    </source>
</evidence>
<dbReference type="Pfam" id="PF00172">
    <property type="entry name" value="Zn_clus"/>
    <property type="match status" value="1"/>
</dbReference>
<dbReference type="SMART" id="SM00066">
    <property type="entry name" value="GAL4"/>
    <property type="match status" value="1"/>
</dbReference>
<dbReference type="PROSITE" id="PS50048">
    <property type="entry name" value="ZN2_CY6_FUNGAL_2"/>
    <property type="match status" value="1"/>
</dbReference>
<sequence>MIMCKYPIGTQLVVDRGLPFSVPDCTDNSKLASRVPAPQPSPHSGMSRNGDSCTTCVARRRKCDGIRPLCRRCTRDGVECKGYSTPKLPIRGVSGPKKPRSTLPISTTDVIDLTPSGLTSSGNYPGPSSVSNISTGEPGIPPEWPNVCDTFSSPVPYVSHNNRPSLDPLLAINLQPSAPIPRQAPAPPYHPTDIGPFDEVTRTFVAPKKDVRQSMTPGQASLFDALFSLARPEDDIHLLASSNLLDRTPLGPIQAGPSYNLTYGAEHNLGNRNQTDLEDSHDAQEVGAKMCDTLALDKKVKSNTLPFVLQSYALWMRQFLFEPIRIIPLAREYTLEEYSTGSAARWRMTTISNAVRAITGSTGYTLEDLEILQFNMHQGFATTKSSFGTDRVADRIRALQAMSTTYEFISVSLKVLPLSKLVKTMQAVAPIFRRGCPDPEDRPVNLPTLLSNINVGLQYYATVDVLLSAVIGRPMNFRYDTTYGFGVYESIFDLENGPGTRWVYGVPDRLIIIFARMNALLEEFGSGVDLRIVRELETEIKETRAIVVASTDPSLAVGRLVVQECWRQAAYIYLYMGLCGADSHDARVIKAHGDFMEVFLRTKPGRIPDSFLVFPLPILGIATRHPDDQDLLKRRMLALPECARKGTSGNQFIRMLECMWQLASQSGRPTVWSDLRLASLYVAGV</sequence>
<organism evidence="5 6">
    <name type="scientific">Rhizoctonia solani</name>
    <dbReference type="NCBI Taxonomy" id="456999"/>
    <lineage>
        <taxon>Eukaryota</taxon>
        <taxon>Fungi</taxon>
        <taxon>Dikarya</taxon>
        <taxon>Basidiomycota</taxon>
        <taxon>Agaricomycotina</taxon>
        <taxon>Agaricomycetes</taxon>
        <taxon>Cantharellales</taxon>
        <taxon>Ceratobasidiaceae</taxon>
        <taxon>Rhizoctonia</taxon>
    </lineage>
</organism>
<dbReference type="Proteomes" id="UP000663843">
    <property type="component" value="Unassembled WGS sequence"/>
</dbReference>
<dbReference type="SUPFAM" id="SSF57701">
    <property type="entry name" value="Zn2/Cys6 DNA-binding domain"/>
    <property type="match status" value="1"/>
</dbReference>
<accession>A0A8H3A331</accession>
<keyword evidence="2" id="KW-0539">Nucleus</keyword>
<name>A0A8H3A331_9AGAM</name>
<reference evidence="5" key="1">
    <citation type="submission" date="2021-01" db="EMBL/GenBank/DDBJ databases">
        <authorList>
            <person name="Kaushik A."/>
        </authorList>
    </citation>
    <scope>NUCLEOTIDE SEQUENCE</scope>
    <source>
        <strain evidence="5">AG2-2IIIB</strain>
    </source>
</reference>
<dbReference type="CDD" id="cd00067">
    <property type="entry name" value="GAL4"/>
    <property type="match status" value="1"/>
</dbReference>
<protein>
    <recommendedName>
        <fullName evidence="4">Zn(2)-C6 fungal-type domain-containing protein</fullName>
    </recommendedName>
</protein>
<comment type="caution">
    <text evidence="5">The sequence shown here is derived from an EMBL/GenBank/DDBJ whole genome shotgun (WGS) entry which is preliminary data.</text>
</comment>
<comment type="subcellular location">
    <subcellularLocation>
        <location evidence="1">Nucleus</location>
    </subcellularLocation>
</comment>
<feature type="compositionally biased region" description="Polar residues" evidence="3">
    <location>
        <begin position="42"/>
        <end position="51"/>
    </location>
</feature>
<dbReference type="GO" id="GO:0008270">
    <property type="term" value="F:zinc ion binding"/>
    <property type="evidence" value="ECO:0007669"/>
    <property type="project" value="InterPro"/>
</dbReference>
<evidence type="ECO:0000256" key="1">
    <source>
        <dbReference type="ARBA" id="ARBA00004123"/>
    </source>
</evidence>
<dbReference type="InterPro" id="IPR021858">
    <property type="entry name" value="Fun_TF"/>
</dbReference>
<dbReference type="GO" id="GO:0000981">
    <property type="term" value="F:DNA-binding transcription factor activity, RNA polymerase II-specific"/>
    <property type="evidence" value="ECO:0007669"/>
    <property type="project" value="InterPro"/>
</dbReference>
<dbReference type="PANTHER" id="PTHR37534">
    <property type="entry name" value="TRANSCRIPTIONAL ACTIVATOR PROTEIN UGA3"/>
    <property type="match status" value="1"/>
</dbReference>
<dbReference type="InterPro" id="IPR001138">
    <property type="entry name" value="Zn2Cys6_DnaBD"/>
</dbReference>
<feature type="region of interest" description="Disordered" evidence="3">
    <location>
        <begin position="110"/>
        <end position="133"/>
    </location>
</feature>
<dbReference type="InterPro" id="IPR036864">
    <property type="entry name" value="Zn2-C6_fun-type_DNA-bd_sf"/>
</dbReference>
<dbReference type="GO" id="GO:0005634">
    <property type="term" value="C:nucleus"/>
    <property type="evidence" value="ECO:0007669"/>
    <property type="project" value="UniProtKB-SubCell"/>
</dbReference>
<gene>
    <name evidence="5" type="ORF">RDB_LOCUS35287</name>
</gene>
<feature type="domain" description="Zn(2)-C6 fungal-type" evidence="4">
    <location>
        <begin position="52"/>
        <end position="80"/>
    </location>
</feature>
<feature type="compositionally biased region" description="Polar residues" evidence="3">
    <location>
        <begin position="116"/>
        <end position="133"/>
    </location>
</feature>